<dbReference type="Pfam" id="PF04646">
    <property type="entry name" value="DUF604"/>
    <property type="match status" value="1"/>
</dbReference>
<proteinExistence type="predicted"/>
<evidence type="ECO:0000313" key="2">
    <source>
        <dbReference type="Proteomes" id="UP001603857"/>
    </source>
</evidence>
<dbReference type="AlphaFoldDB" id="A0ABD1M7T4"/>
<protein>
    <submittedName>
        <fullName evidence="1">Uncharacterized protein</fullName>
    </submittedName>
</protein>
<dbReference type="FunFam" id="3.90.550.50:FF:000006">
    <property type="entry name" value="Fringe-related protein-like"/>
    <property type="match status" value="1"/>
</dbReference>
<reference evidence="1 2" key="1">
    <citation type="submission" date="2024-08" db="EMBL/GenBank/DDBJ databases">
        <title>Insights into the chromosomal genome structure of Flemingia macrophylla.</title>
        <authorList>
            <person name="Ding Y."/>
            <person name="Zhao Y."/>
            <person name="Bi W."/>
            <person name="Wu M."/>
            <person name="Zhao G."/>
            <person name="Gong Y."/>
            <person name="Li W."/>
            <person name="Zhang P."/>
        </authorList>
    </citation>
    <scope>NUCLEOTIDE SEQUENCE [LARGE SCALE GENOMIC DNA]</scope>
    <source>
        <strain evidence="1">DYQJB</strain>
        <tissue evidence="1">Leaf</tissue>
    </source>
</reference>
<evidence type="ECO:0000313" key="1">
    <source>
        <dbReference type="EMBL" id="KAL2331810.1"/>
    </source>
</evidence>
<organism evidence="1 2">
    <name type="scientific">Flemingia macrophylla</name>
    <dbReference type="NCBI Taxonomy" id="520843"/>
    <lineage>
        <taxon>Eukaryota</taxon>
        <taxon>Viridiplantae</taxon>
        <taxon>Streptophyta</taxon>
        <taxon>Embryophyta</taxon>
        <taxon>Tracheophyta</taxon>
        <taxon>Spermatophyta</taxon>
        <taxon>Magnoliopsida</taxon>
        <taxon>eudicotyledons</taxon>
        <taxon>Gunneridae</taxon>
        <taxon>Pentapetalae</taxon>
        <taxon>rosids</taxon>
        <taxon>fabids</taxon>
        <taxon>Fabales</taxon>
        <taxon>Fabaceae</taxon>
        <taxon>Papilionoideae</taxon>
        <taxon>50 kb inversion clade</taxon>
        <taxon>NPAAA clade</taxon>
        <taxon>indigoferoid/millettioid clade</taxon>
        <taxon>Phaseoleae</taxon>
        <taxon>Flemingia</taxon>
    </lineage>
</organism>
<comment type="caution">
    <text evidence="1">The sequence shown here is derived from an EMBL/GenBank/DDBJ whole genome shotgun (WGS) entry which is preliminary data.</text>
</comment>
<name>A0ABD1M7T4_9FABA</name>
<dbReference type="PANTHER" id="PTHR10811">
    <property type="entry name" value="FRINGE-RELATED"/>
    <property type="match status" value="1"/>
</dbReference>
<sequence length="482" mass="54541">MQSLHKTITTLINLLLFSSSFCAMYILTSVLQLGTSPKQQNLHSSLESVNVYESSTTNTTTTTTLTLDHVVFGIASSGSSWPKRKDYVKLWWNREHNTTMRGCVFVDTLPHGVNVEVKDNATALLPPLCVSEDTSRFGYTYRGGMRSAIRVARVVKEIVALNHSHVRWYVFGDDDTVFFPRNLVKTLSKYDHRLWYYVGANSESYKQNWFFGFGMGFGGAGFAISSSLATVLAKVFDSCIQRYPHLYGSDARVYSCITELGVGLTQEPGFHQVDLRGNAFGLLAAHPVTSLLSLHHPDNIDPIFPNMTTMKALQHLFEAADVDSHRLLQQTVCYEKQFSWTISVSWGYAVQVFHNPMSLPDVLKVQKTFRQWTRGTVLADLFSFNTREFHPDPCRRPSIFYLDNLLQSKSGIIITTYKKYVQNCSSNVAPQVIRVVTSKLVLDIKQLMTQRRQCCDVLPSSVSHLMEIAIRECAEDELIHMQ</sequence>
<dbReference type="InterPro" id="IPR006740">
    <property type="entry name" value="DUF604"/>
</dbReference>
<dbReference type="EMBL" id="JBGMDY010000006">
    <property type="protein sequence ID" value="KAL2331810.1"/>
    <property type="molecule type" value="Genomic_DNA"/>
</dbReference>
<accession>A0ABD1M7T4</accession>
<dbReference type="Gene3D" id="3.90.550.50">
    <property type="match status" value="1"/>
</dbReference>
<gene>
    <name evidence="1" type="ORF">Fmac_019391</name>
</gene>
<dbReference type="Proteomes" id="UP001603857">
    <property type="component" value="Unassembled WGS sequence"/>
</dbReference>
<keyword evidence="2" id="KW-1185">Reference proteome</keyword>